<protein>
    <submittedName>
        <fullName evidence="3">Secreted protein</fullName>
    </submittedName>
</protein>
<accession>A0A0N5CDN7</accession>
<sequence>MNFQNILILFVTTISITSGYETDCSDNEKKCYITMSPFEPTYREVFLTSLPTNVLALNLEIDKYDYDEFDLNTVNQRLKNSRQFYKKLTGVDPRYPTYVKLV</sequence>
<feature type="signal peptide" evidence="1">
    <location>
        <begin position="1"/>
        <end position="19"/>
    </location>
</feature>
<evidence type="ECO:0000313" key="3">
    <source>
        <dbReference type="WBParaSite" id="SPAL_0001598100.1"/>
    </source>
</evidence>
<organism evidence="2 3">
    <name type="scientific">Strongyloides papillosus</name>
    <name type="common">Intestinal threadworm</name>
    <dbReference type="NCBI Taxonomy" id="174720"/>
    <lineage>
        <taxon>Eukaryota</taxon>
        <taxon>Metazoa</taxon>
        <taxon>Ecdysozoa</taxon>
        <taxon>Nematoda</taxon>
        <taxon>Chromadorea</taxon>
        <taxon>Rhabditida</taxon>
        <taxon>Tylenchina</taxon>
        <taxon>Panagrolaimomorpha</taxon>
        <taxon>Strongyloidoidea</taxon>
        <taxon>Strongyloididae</taxon>
        <taxon>Strongyloides</taxon>
    </lineage>
</organism>
<keyword evidence="2" id="KW-1185">Reference proteome</keyword>
<reference evidence="3" key="1">
    <citation type="submission" date="2017-02" db="UniProtKB">
        <authorList>
            <consortium name="WormBaseParasite"/>
        </authorList>
    </citation>
    <scope>IDENTIFICATION</scope>
</reference>
<feature type="chain" id="PRO_5005895724" evidence="1">
    <location>
        <begin position="20"/>
        <end position="102"/>
    </location>
</feature>
<dbReference type="Proteomes" id="UP000046392">
    <property type="component" value="Unplaced"/>
</dbReference>
<proteinExistence type="predicted"/>
<dbReference type="WBParaSite" id="SPAL_0001598100.1">
    <property type="protein sequence ID" value="SPAL_0001598100.1"/>
    <property type="gene ID" value="SPAL_0001598100"/>
</dbReference>
<dbReference type="AlphaFoldDB" id="A0A0N5CDN7"/>
<name>A0A0N5CDN7_STREA</name>
<evidence type="ECO:0000256" key="1">
    <source>
        <dbReference type="SAM" id="SignalP"/>
    </source>
</evidence>
<keyword evidence="1" id="KW-0732">Signal</keyword>
<evidence type="ECO:0000313" key="2">
    <source>
        <dbReference type="Proteomes" id="UP000046392"/>
    </source>
</evidence>